<accession>A0ABV0VE25</accession>
<reference evidence="1 2" key="1">
    <citation type="submission" date="2021-06" db="EMBL/GenBank/DDBJ databases">
        <authorList>
            <person name="Palmer J.M."/>
        </authorList>
    </citation>
    <scope>NUCLEOTIDE SEQUENCE [LARGE SCALE GENOMIC DNA]</scope>
    <source>
        <strain evidence="2">if_2019</strain>
        <tissue evidence="1">Muscle</tissue>
    </source>
</reference>
<dbReference type="EMBL" id="JAHRIQ010105555">
    <property type="protein sequence ID" value="MEQ2255542.1"/>
    <property type="molecule type" value="Genomic_DNA"/>
</dbReference>
<comment type="caution">
    <text evidence="1">The sequence shown here is derived from an EMBL/GenBank/DDBJ whole genome shotgun (WGS) entry which is preliminary data.</text>
</comment>
<proteinExistence type="predicted"/>
<sequence>MWCTDCCIFERFEKQSTFKSFGEIPKDYSWSQSFKSNHTQMDPGYEPQLSHPNCLMVQCEVSSDNLPAFECPTLPKVPIPALMTMLSPATCSDFNWTQVNRHGRAQKKTRAA</sequence>
<evidence type="ECO:0000313" key="1">
    <source>
        <dbReference type="EMBL" id="MEQ2255542.1"/>
    </source>
</evidence>
<name>A0ABV0VE25_9TELE</name>
<evidence type="ECO:0000313" key="2">
    <source>
        <dbReference type="Proteomes" id="UP001482620"/>
    </source>
</evidence>
<protein>
    <submittedName>
        <fullName evidence="1">Uncharacterized protein</fullName>
    </submittedName>
</protein>
<keyword evidence="2" id="KW-1185">Reference proteome</keyword>
<organism evidence="1 2">
    <name type="scientific">Ilyodon furcidens</name>
    <name type="common">goldbreast splitfin</name>
    <dbReference type="NCBI Taxonomy" id="33524"/>
    <lineage>
        <taxon>Eukaryota</taxon>
        <taxon>Metazoa</taxon>
        <taxon>Chordata</taxon>
        <taxon>Craniata</taxon>
        <taxon>Vertebrata</taxon>
        <taxon>Euteleostomi</taxon>
        <taxon>Actinopterygii</taxon>
        <taxon>Neopterygii</taxon>
        <taxon>Teleostei</taxon>
        <taxon>Neoteleostei</taxon>
        <taxon>Acanthomorphata</taxon>
        <taxon>Ovalentaria</taxon>
        <taxon>Atherinomorphae</taxon>
        <taxon>Cyprinodontiformes</taxon>
        <taxon>Goodeidae</taxon>
        <taxon>Ilyodon</taxon>
    </lineage>
</organism>
<gene>
    <name evidence="1" type="ORF">ILYODFUR_014948</name>
</gene>
<dbReference type="Proteomes" id="UP001482620">
    <property type="component" value="Unassembled WGS sequence"/>
</dbReference>